<accession>D2AUH8</accession>
<dbReference type="HOGENOM" id="CLU_2958970_0_0_11"/>
<reference evidence="1 2" key="1">
    <citation type="journal article" date="2010" name="Stand. Genomic Sci.">
        <title>Complete genome sequence of Streptosporangium roseum type strain (NI 9100).</title>
        <authorList>
            <person name="Nolan M."/>
            <person name="Sikorski J."/>
            <person name="Jando M."/>
            <person name="Lucas S."/>
            <person name="Lapidus A."/>
            <person name="Glavina Del Rio T."/>
            <person name="Chen F."/>
            <person name="Tice H."/>
            <person name="Pitluck S."/>
            <person name="Cheng J.F."/>
            <person name="Chertkov O."/>
            <person name="Sims D."/>
            <person name="Meincke L."/>
            <person name="Brettin T."/>
            <person name="Han C."/>
            <person name="Detter J.C."/>
            <person name="Bruce D."/>
            <person name="Goodwin L."/>
            <person name="Land M."/>
            <person name="Hauser L."/>
            <person name="Chang Y.J."/>
            <person name="Jeffries C.D."/>
            <person name="Ivanova N."/>
            <person name="Mavromatis K."/>
            <person name="Mikhailova N."/>
            <person name="Chen A."/>
            <person name="Palaniappan K."/>
            <person name="Chain P."/>
            <person name="Rohde M."/>
            <person name="Goker M."/>
            <person name="Bristow J."/>
            <person name="Eisen J.A."/>
            <person name="Markowitz V."/>
            <person name="Hugenholtz P."/>
            <person name="Kyrpides N.C."/>
            <person name="Klenk H.P."/>
        </authorList>
    </citation>
    <scope>NUCLEOTIDE SEQUENCE [LARGE SCALE GENOMIC DNA]</scope>
    <source>
        <strain evidence="2">ATCC 12428 / DSM 43021 / JCM 3005 / NI 9100</strain>
    </source>
</reference>
<dbReference type="Proteomes" id="UP000002029">
    <property type="component" value="Chromosome"/>
</dbReference>
<name>D2AUH8_STRRD</name>
<keyword evidence="2" id="KW-1185">Reference proteome</keyword>
<gene>
    <name evidence="1" type="ordered locus">Sros_1852</name>
</gene>
<dbReference type="RefSeq" id="WP_012888585.1">
    <property type="nucleotide sequence ID" value="NC_013595.1"/>
</dbReference>
<dbReference type="STRING" id="479432.Sros_1852"/>
<dbReference type="EMBL" id="CP001814">
    <property type="protein sequence ID" value="ACZ84840.1"/>
    <property type="molecule type" value="Genomic_DNA"/>
</dbReference>
<protein>
    <submittedName>
        <fullName evidence="1">Uncharacterized protein</fullName>
    </submittedName>
</protein>
<evidence type="ECO:0000313" key="2">
    <source>
        <dbReference type="Proteomes" id="UP000002029"/>
    </source>
</evidence>
<dbReference type="KEGG" id="sro:Sros_1852"/>
<organism evidence="1 2">
    <name type="scientific">Streptosporangium roseum (strain ATCC 12428 / DSM 43021 / JCM 3005 / KCTC 9067 / NCIMB 10171 / NRRL 2505 / NI 9100)</name>
    <dbReference type="NCBI Taxonomy" id="479432"/>
    <lineage>
        <taxon>Bacteria</taxon>
        <taxon>Bacillati</taxon>
        <taxon>Actinomycetota</taxon>
        <taxon>Actinomycetes</taxon>
        <taxon>Streptosporangiales</taxon>
        <taxon>Streptosporangiaceae</taxon>
        <taxon>Streptosporangium</taxon>
    </lineage>
</organism>
<dbReference type="AlphaFoldDB" id="D2AUH8"/>
<evidence type="ECO:0000313" key="1">
    <source>
        <dbReference type="EMBL" id="ACZ84840.1"/>
    </source>
</evidence>
<sequence>MSATSKPDIAEMRKTLREFRKVERDRKLARGKAKPRTRREWEIWEAGVKKRLGTGDDDA</sequence>
<proteinExistence type="predicted"/>